<dbReference type="SUPFAM" id="SSF53098">
    <property type="entry name" value="Ribonuclease H-like"/>
    <property type="match status" value="1"/>
</dbReference>
<evidence type="ECO:0000256" key="1">
    <source>
        <dbReference type="ARBA" id="ARBA00022723"/>
    </source>
</evidence>
<dbReference type="GO" id="GO:0003676">
    <property type="term" value="F:nucleic acid binding"/>
    <property type="evidence" value="ECO:0007669"/>
    <property type="project" value="InterPro"/>
</dbReference>
<dbReference type="Pfam" id="PF07727">
    <property type="entry name" value="RVT_2"/>
    <property type="match status" value="1"/>
</dbReference>
<dbReference type="GO" id="GO:0046872">
    <property type="term" value="F:metal ion binding"/>
    <property type="evidence" value="ECO:0007669"/>
    <property type="project" value="UniProtKB-KW"/>
</dbReference>
<dbReference type="InterPro" id="IPR012337">
    <property type="entry name" value="RNaseH-like_sf"/>
</dbReference>
<evidence type="ECO:0000259" key="4">
    <source>
        <dbReference type="PROSITE" id="PS50994"/>
    </source>
</evidence>
<dbReference type="InterPro" id="IPR057670">
    <property type="entry name" value="SH3_retrovirus"/>
</dbReference>
<feature type="region of interest" description="Disordered" evidence="3">
    <location>
        <begin position="612"/>
        <end position="631"/>
    </location>
</feature>
<dbReference type="EMBL" id="BKCJ010003706">
    <property type="protein sequence ID" value="GEU56691.1"/>
    <property type="molecule type" value="Genomic_DNA"/>
</dbReference>
<evidence type="ECO:0000256" key="3">
    <source>
        <dbReference type="SAM" id="MobiDB-lite"/>
    </source>
</evidence>
<sequence length="942" mass="107209">MDDEPMLAADRVVTSTLGSAITTPETANEFAIKELHYNAINARRLPLAPLVYALVRPLMTTSVRNNSVFRSFFEKQKLTRPNFIDWYRQLRLVLSTKDKENYLEHHIPAASAALPGQQVSPEALAAHAAWVNGQKEVVMLMLLAMDPKIQRNLANLGAYDMLQELKALYSKQAEQELLQTVREFHACKQEEVSLILVSLNKDYDSFVQNYNMHDMQKIMNELHVMLKLHKETLPKKDANPALHAIRAGRVQKNQKNKPHKADKGGHGKGKGKMGYAPNNASFAPKPKTPPPPKKDNPAMDAICHQCGEVGHWRRNYPGLRGSKKLKPVSKNNLVYFMAVPRDGIFEIDMSYSTTNDSSMYSISNKRAKINLDSSLLWHCRLGHISKKRIKKLQHDGLLNSINIESLGKCISGMSGKMARKPYSHQMERAKDLLGLIHTNVCGPFRIVSRQRANYFVTFTDDFGRYGYVYLLKHKHEVFETFKVFQKEVENQLGKTIKSLRSDRGGEYIGQEFLDHLKEHGIIAHRTPPYTPQQNGVSERRNRTLLDMALVKRDTLTKPDKLDPRSFRCIFVGYPKETMGYSFYHPSENKVFTARNAEFFENDLIDLKANHEEDDQEINEPQSDINPIRKSSRTRHAPDRMCLYIDAKEHELGDLNEPANYKAALLDPESKKWLDAMNVEMQSMKDNDVWVLVGLPPNARTVGSKWLFKKKTDMDDIRAIRILIAIAAYYNYEILQMDVKTTFLNGYLSEEVYMEQPEGDAAYILGIKIYRDRSKRLIGLCQSAYLEKILKKYYIENSKRGRIPMQEKLKLSKSQGASTPAEKQRIQNVPYASAIGSIMYAVRCTRPDVDIVLNGGAVNWKSTKQSIFAPSSTDAKYIAAFDASKEAVWIRKFISGLGIVPTIEEPISMYCDNTRAIAIAKDDGVTKGARYFSHKSSLSSRDH</sequence>
<keyword evidence="1" id="KW-0479">Metal-binding</keyword>
<accession>A0A6L2L4E3</accession>
<gene>
    <name evidence="5" type="ORF">Tci_028669</name>
</gene>
<dbReference type="PANTHER" id="PTHR42648:SF27">
    <property type="entry name" value="RNA-DIRECTED DNA POLYMERASE"/>
    <property type="match status" value="1"/>
</dbReference>
<dbReference type="InterPro" id="IPR013103">
    <property type="entry name" value="RVT_2"/>
</dbReference>
<comment type="caution">
    <text evidence="5">The sequence shown here is derived from an EMBL/GenBank/DDBJ whole genome shotgun (WGS) entry which is preliminary data.</text>
</comment>
<dbReference type="CDD" id="cd09272">
    <property type="entry name" value="RNase_HI_RT_Ty1"/>
    <property type="match status" value="1"/>
</dbReference>
<evidence type="ECO:0000313" key="5">
    <source>
        <dbReference type="EMBL" id="GEU56691.1"/>
    </source>
</evidence>
<reference evidence="5" key="1">
    <citation type="journal article" date="2019" name="Sci. Rep.">
        <title>Draft genome of Tanacetum cinerariifolium, the natural source of mosquito coil.</title>
        <authorList>
            <person name="Yamashiro T."/>
            <person name="Shiraishi A."/>
            <person name="Satake H."/>
            <person name="Nakayama K."/>
        </authorList>
    </citation>
    <scope>NUCLEOTIDE SEQUENCE</scope>
</reference>
<dbReference type="GO" id="GO:0015074">
    <property type="term" value="P:DNA integration"/>
    <property type="evidence" value="ECO:0007669"/>
    <property type="project" value="InterPro"/>
</dbReference>
<dbReference type="Pfam" id="PF13976">
    <property type="entry name" value="gag_pre-integrs"/>
    <property type="match status" value="1"/>
</dbReference>
<keyword evidence="2" id="KW-0378">Hydrolase</keyword>
<dbReference type="InterPro" id="IPR001584">
    <property type="entry name" value="Integrase_cat-core"/>
</dbReference>
<evidence type="ECO:0000256" key="2">
    <source>
        <dbReference type="ARBA" id="ARBA00022801"/>
    </source>
</evidence>
<protein>
    <submittedName>
        <fullName evidence="5">Retrotransposon protein, putative, Ty1-copia subclass</fullName>
    </submittedName>
</protein>
<feature type="region of interest" description="Disordered" evidence="3">
    <location>
        <begin position="246"/>
        <end position="297"/>
    </location>
</feature>
<feature type="domain" description="Integrase catalytic" evidence="4">
    <location>
        <begin position="417"/>
        <end position="593"/>
    </location>
</feature>
<organism evidence="5">
    <name type="scientific">Tanacetum cinerariifolium</name>
    <name type="common">Dalmatian daisy</name>
    <name type="synonym">Chrysanthemum cinerariifolium</name>
    <dbReference type="NCBI Taxonomy" id="118510"/>
    <lineage>
        <taxon>Eukaryota</taxon>
        <taxon>Viridiplantae</taxon>
        <taxon>Streptophyta</taxon>
        <taxon>Embryophyta</taxon>
        <taxon>Tracheophyta</taxon>
        <taxon>Spermatophyta</taxon>
        <taxon>Magnoliopsida</taxon>
        <taxon>eudicotyledons</taxon>
        <taxon>Gunneridae</taxon>
        <taxon>Pentapetalae</taxon>
        <taxon>asterids</taxon>
        <taxon>campanulids</taxon>
        <taxon>Asterales</taxon>
        <taxon>Asteraceae</taxon>
        <taxon>Asteroideae</taxon>
        <taxon>Anthemideae</taxon>
        <taxon>Anthemidinae</taxon>
        <taxon>Tanacetum</taxon>
    </lineage>
</organism>
<dbReference type="PANTHER" id="PTHR42648">
    <property type="entry name" value="TRANSPOSASE, PUTATIVE-RELATED"/>
    <property type="match status" value="1"/>
</dbReference>
<dbReference type="GO" id="GO:0016787">
    <property type="term" value="F:hydrolase activity"/>
    <property type="evidence" value="ECO:0007669"/>
    <property type="project" value="UniProtKB-KW"/>
</dbReference>
<dbReference type="InterPro" id="IPR025724">
    <property type="entry name" value="GAG-pre-integrase_dom"/>
</dbReference>
<proteinExistence type="predicted"/>
<dbReference type="PROSITE" id="PS50994">
    <property type="entry name" value="INTEGRASE"/>
    <property type="match status" value="1"/>
</dbReference>
<dbReference type="Pfam" id="PF25597">
    <property type="entry name" value="SH3_retrovirus"/>
    <property type="match status" value="1"/>
</dbReference>
<dbReference type="InterPro" id="IPR036397">
    <property type="entry name" value="RNaseH_sf"/>
</dbReference>
<dbReference type="Gene3D" id="3.30.420.10">
    <property type="entry name" value="Ribonuclease H-like superfamily/Ribonuclease H"/>
    <property type="match status" value="1"/>
</dbReference>
<name>A0A6L2L4E3_TANCI</name>
<dbReference type="InterPro" id="IPR039537">
    <property type="entry name" value="Retrotran_Ty1/copia-like"/>
</dbReference>
<dbReference type="Pfam" id="PF00665">
    <property type="entry name" value="rve"/>
    <property type="match status" value="1"/>
</dbReference>
<dbReference type="AlphaFoldDB" id="A0A6L2L4E3"/>